<dbReference type="OrthoDB" id="273640at2759"/>
<feature type="coiled-coil region" evidence="5">
    <location>
        <begin position="168"/>
        <end position="223"/>
    </location>
</feature>
<evidence type="ECO:0000256" key="5">
    <source>
        <dbReference type="SAM" id="Coils"/>
    </source>
</evidence>
<evidence type="ECO:0000256" key="1">
    <source>
        <dbReference type="ARBA" id="ARBA00023017"/>
    </source>
</evidence>
<gene>
    <name evidence="6" type="ORF">THRCLA_00797</name>
</gene>
<dbReference type="GO" id="GO:0045504">
    <property type="term" value="F:dynein heavy chain binding"/>
    <property type="evidence" value="ECO:0007669"/>
    <property type="project" value="TreeGrafter"/>
</dbReference>
<evidence type="ECO:0000256" key="2">
    <source>
        <dbReference type="ARBA" id="ARBA00023054"/>
    </source>
</evidence>
<evidence type="ECO:0000256" key="4">
    <source>
        <dbReference type="ARBA" id="ARBA00038114"/>
    </source>
</evidence>
<dbReference type="PANTHER" id="PTHR13183">
    <property type="entry name" value="AXONEMAL INNER ARM DYNEIN LIGHT CHAIN 28"/>
    <property type="match status" value="1"/>
</dbReference>
<dbReference type="GO" id="GO:0005930">
    <property type="term" value="C:axoneme"/>
    <property type="evidence" value="ECO:0007669"/>
    <property type="project" value="TreeGrafter"/>
</dbReference>
<comment type="caution">
    <text evidence="6">The sequence shown here is derived from an EMBL/GenBank/DDBJ whole genome shotgun (WGS) entry which is preliminary data.</text>
</comment>
<dbReference type="InterPro" id="IPR019347">
    <property type="entry name" value="Axonemal_dynein_light_chain"/>
</dbReference>
<keyword evidence="3" id="KW-0505">Motor protein</keyword>
<reference evidence="6 7" key="1">
    <citation type="journal article" date="2014" name="Genome Biol. Evol.">
        <title>The secreted proteins of Achlya hypogyna and Thraustotheca clavata identify the ancestral oomycete secretome and reveal gene acquisitions by horizontal gene transfer.</title>
        <authorList>
            <person name="Misner I."/>
            <person name="Blouin N."/>
            <person name="Leonard G."/>
            <person name="Richards T.A."/>
            <person name="Lane C.E."/>
        </authorList>
    </citation>
    <scope>NUCLEOTIDE SEQUENCE [LARGE SCALE GENOMIC DNA]</scope>
    <source>
        <strain evidence="6 7">ATCC 34112</strain>
    </source>
</reference>
<dbReference type="Pfam" id="PF10211">
    <property type="entry name" value="Ax_dynein_light"/>
    <property type="match status" value="1"/>
</dbReference>
<dbReference type="STRING" id="74557.A0A1W0AA42"/>
<keyword evidence="2 5" id="KW-0175">Coiled coil</keyword>
<dbReference type="GO" id="GO:0030286">
    <property type="term" value="C:dynein complex"/>
    <property type="evidence" value="ECO:0007669"/>
    <property type="project" value="UniProtKB-KW"/>
</dbReference>
<sequence length="245" mass="28172">MTESCKGIPHPPFSLIQYDEPILVEANPHIDYPSSPLPSDTSSAINTTAETVISPEILRAMLPPREWKEFSGTWRQNVSCIPTSRTDVVALQEKLDASINNEQAKKSGVCANRERLHAQVFDEIIRQVTLACPERGLLLLRIRDEIRMTIEAYQALYNTSLSFGIRKTVMAEEGMQQIEDKLASLKKENKELRETLLQWTHYYKVLENRYATEQKNRTMQENNVVTLLQDQLHHFKTFGELNDLQ</sequence>
<name>A0A1W0AA42_9STRA</name>
<accession>A0A1W0AA42</accession>
<proteinExistence type="inferred from homology"/>
<dbReference type="Proteomes" id="UP000243217">
    <property type="component" value="Unassembled WGS sequence"/>
</dbReference>
<dbReference type="AlphaFoldDB" id="A0A1W0AA42"/>
<organism evidence="6 7">
    <name type="scientific">Thraustotheca clavata</name>
    <dbReference type="NCBI Taxonomy" id="74557"/>
    <lineage>
        <taxon>Eukaryota</taxon>
        <taxon>Sar</taxon>
        <taxon>Stramenopiles</taxon>
        <taxon>Oomycota</taxon>
        <taxon>Saprolegniomycetes</taxon>
        <taxon>Saprolegniales</taxon>
        <taxon>Achlyaceae</taxon>
        <taxon>Thraustotheca</taxon>
    </lineage>
</organism>
<dbReference type="PANTHER" id="PTHR13183:SF0">
    <property type="entry name" value="AXONEMAL DYNEIN LIGHT INTERMEDIATE POLYPEPTIDE 1"/>
    <property type="match status" value="1"/>
</dbReference>
<evidence type="ECO:0000256" key="3">
    <source>
        <dbReference type="ARBA" id="ARBA00023175"/>
    </source>
</evidence>
<dbReference type="EMBL" id="JNBS01000266">
    <property type="protein sequence ID" value="OQS07187.1"/>
    <property type="molecule type" value="Genomic_DNA"/>
</dbReference>
<protein>
    <submittedName>
        <fullName evidence="6">Axonemal dynein light intermediate polypeptide 1</fullName>
    </submittedName>
</protein>
<keyword evidence="1" id="KW-0243">Dynein</keyword>
<evidence type="ECO:0000313" key="7">
    <source>
        <dbReference type="Proteomes" id="UP000243217"/>
    </source>
</evidence>
<keyword evidence="7" id="KW-1185">Reference proteome</keyword>
<evidence type="ECO:0000313" key="6">
    <source>
        <dbReference type="EMBL" id="OQS07187.1"/>
    </source>
</evidence>
<comment type="similarity">
    <text evidence="4">Belongs to the inner dynein arm light chain family.</text>
</comment>